<dbReference type="PROSITE" id="PS00122">
    <property type="entry name" value="CARBOXYLESTERASE_B_1"/>
    <property type="match status" value="1"/>
</dbReference>
<dbReference type="InterPro" id="IPR050309">
    <property type="entry name" value="Type-B_Carboxylest/Lipase"/>
</dbReference>
<proteinExistence type="inferred from homology"/>
<dbReference type="InterPro" id="IPR029058">
    <property type="entry name" value="AB_hydrolase_fold"/>
</dbReference>
<dbReference type="InterPro" id="IPR019826">
    <property type="entry name" value="Carboxylesterase_B_AS"/>
</dbReference>
<gene>
    <name evidence="5" type="primary">pcd</name>
    <name evidence="5" type="ORF">LMG27952_02514</name>
</gene>
<name>A0ABN7HQ53_9BURK</name>
<accession>A0ABN7HQ53</accession>
<dbReference type="PANTHER" id="PTHR11559">
    <property type="entry name" value="CARBOXYLESTERASE"/>
    <property type="match status" value="1"/>
</dbReference>
<dbReference type="InterPro" id="IPR002018">
    <property type="entry name" value="CarbesteraseB"/>
</dbReference>
<evidence type="ECO:0000259" key="4">
    <source>
        <dbReference type="Pfam" id="PF00135"/>
    </source>
</evidence>
<dbReference type="Proteomes" id="UP000656319">
    <property type="component" value="Unassembled WGS sequence"/>
</dbReference>
<evidence type="ECO:0000256" key="3">
    <source>
        <dbReference type="RuleBase" id="RU361235"/>
    </source>
</evidence>
<dbReference type="SUPFAM" id="SSF53474">
    <property type="entry name" value="alpha/beta-Hydrolases"/>
    <property type="match status" value="1"/>
</dbReference>
<reference evidence="5 6" key="1">
    <citation type="submission" date="2020-10" db="EMBL/GenBank/DDBJ databases">
        <authorList>
            <person name="Peeters C."/>
        </authorList>
    </citation>
    <scope>NUCLEOTIDE SEQUENCE [LARGE SCALE GENOMIC DNA]</scope>
    <source>
        <strain evidence="5 6">LMG 27952</strain>
    </source>
</reference>
<evidence type="ECO:0000256" key="2">
    <source>
        <dbReference type="ARBA" id="ARBA00022801"/>
    </source>
</evidence>
<evidence type="ECO:0000313" key="5">
    <source>
        <dbReference type="EMBL" id="CAD6530963.1"/>
    </source>
</evidence>
<dbReference type="Gene3D" id="3.40.50.1820">
    <property type="entry name" value="alpha/beta hydrolase"/>
    <property type="match status" value="1"/>
</dbReference>
<dbReference type="GO" id="GO:0016787">
    <property type="term" value="F:hydrolase activity"/>
    <property type="evidence" value="ECO:0007669"/>
    <property type="project" value="UniProtKB-KW"/>
</dbReference>
<keyword evidence="6" id="KW-1185">Reference proteome</keyword>
<comment type="caution">
    <text evidence="5">The sequence shown here is derived from an EMBL/GenBank/DDBJ whole genome shotgun (WGS) entry which is preliminary data.</text>
</comment>
<comment type="similarity">
    <text evidence="1 3">Belongs to the type-B carboxylesterase/lipase family.</text>
</comment>
<organism evidence="5 6">
    <name type="scientific">Paraburkholderia hiiakae</name>
    <dbReference type="NCBI Taxonomy" id="1081782"/>
    <lineage>
        <taxon>Bacteria</taxon>
        <taxon>Pseudomonadati</taxon>
        <taxon>Pseudomonadota</taxon>
        <taxon>Betaproteobacteria</taxon>
        <taxon>Burkholderiales</taxon>
        <taxon>Burkholderiaceae</taxon>
        <taxon>Paraburkholderia</taxon>
    </lineage>
</organism>
<keyword evidence="2 3" id="KW-0378">Hydrolase</keyword>
<evidence type="ECO:0000313" key="6">
    <source>
        <dbReference type="Proteomes" id="UP000656319"/>
    </source>
</evidence>
<evidence type="ECO:0000256" key="1">
    <source>
        <dbReference type="ARBA" id="ARBA00005964"/>
    </source>
</evidence>
<feature type="domain" description="Carboxylesterase type B" evidence="4">
    <location>
        <begin position="8"/>
        <end position="468"/>
    </location>
</feature>
<dbReference type="EMBL" id="CAJHCQ010000005">
    <property type="protein sequence ID" value="CAD6530963.1"/>
    <property type="molecule type" value="Genomic_DNA"/>
</dbReference>
<protein>
    <recommendedName>
        <fullName evidence="3">Carboxylic ester hydrolase</fullName>
        <ecNumber evidence="3">3.1.1.-</ecNumber>
    </recommendedName>
</protein>
<dbReference type="EC" id="3.1.1.-" evidence="3"/>
<dbReference type="Pfam" id="PF00135">
    <property type="entry name" value="COesterase"/>
    <property type="match status" value="1"/>
</dbReference>
<sequence>MEGTVLAQCEQGVLEGVTNEGVHTFFDIPYAANCGRFQAAGEPARWNGQRNSTRPGPVFPQWPSRLDFVMGPTARGVEQSEDAFRLNVFTPDLTGKLPVVFWIHGGGFMTGGALPCYSGDSIARLDRAVVVTMNYRLGVLGNLYMEGISPGNLAVSDLARALQWVRKNIANFGGDPDSIVVAGQSAGAWFAQLLASMPSTHRLVKAIAMLSYPGLQPMALSKAQATAVQLCETVGIASTGKELLTLPVERILQAQTRLTGAVAKFAEVPIAFMPVASGSVPADPGAHAQERFGGKPVFIGWTRDESGSFFASNPALLGATKEQALQKFKDEFGDDGVARYESAAEGRFDRKPYAALVGLGSEKLIVGPTRRFAKRMAEAASSVFAYRFDFPSPQPNVGACHCLELPFFFGNFENWIEAPMLEGVDEPRSRALSARIQTYFLNFVESGNPNGVGLPSWKAFNGDDGDLMYFD</sequence>